<feature type="domain" description="Chitin-binding type-4" evidence="2">
    <location>
        <begin position="20"/>
        <end position="206"/>
    </location>
</feature>
<gene>
    <name evidence="3" type="ORF">Zmor_021262</name>
</gene>
<evidence type="ECO:0000256" key="1">
    <source>
        <dbReference type="SAM" id="SignalP"/>
    </source>
</evidence>
<evidence type="ECO:0000313" key="4">
    <source>
        <dbReference type="Proteomes" id="UP001168821"/>
    </source>
</evidence>
<reference evidence="3" key="1">
    <citation type="journal article" date="2023" name="G3 (Bethesda)">
        <title>Whole genome assemblies of Zophobas morio and Tenebrio molitor.</title>
        <authorList>
            <person name="Kaur S."/>
            <person name="Stinson S.A."/>
            <person name="diCenzo G.C."/>
        </authorList>
    </citation>
    <scope>NUCLEOTIDE SEQUENCE</scope>
    <source>
        <strain evidence="3">QUZm001</strain>
    </source>
</reference>
<dbReference type="EMBL" id="JALNTZ010000006">
    <property type="protein sequence ID" value="KAJ3649522.1"/>
    <property type="molecule type" value="Genomic_DNA"/>
</dbReference>
<protein>
    <recommendedName>
        <fullName evidence="2">Chitin-binding type-4 domain-containing protein</fullName>
    </recommendedName>
</protein>
<dbReference type="Pfam" id="PF03067">
    <property type="entry name" value="LPMO_10"/>
    <property type="match status" value="1"/>
</dbReference>
<keyword evidence="4" id="KW-1185">Reference proteome</keyword>
<dbReference type="Proteomes" id="UP001168821">
    <property type="component" value="Unassembled WGS sequence"/>
</dbReference>
<comment type="caution">
    <text evidence="3">The sequence shown here is derived from an EMBL/GenBank/DDBJ whole genome shotgun (WGS) entry which is preliminary data.</text>
</comment>
<evidence type="ECO:0000259" key="2">
    <source>
        <dbReference type="Pfam" id="PF03067"/>
    </source>
</evidence>
<dbReference type="InterPro" id="IPR004302">
    <property type="entry name" value="Cellulose/chitin-bd_N"/>
</dbReference>
<keyword evidence="1" id="KW-0732">Signal</keyword>
<feature type="chain" id="PRO_5041331346" description="Chitin-binding type-4 domain-containing protein" evidence="1">
    <location>
        <begin position="20"/>
        <end position="209"/>
    </location>
</feature>
<organism evidence="3 4">
    <name type="scientific">Zophobas morio</name>
    <dbReference type="NCBI Taxonomy" id="2755281"/>
    <lineage>
        <taxon>Eukaryota</taxon>
        <taxon>Metazoa</taxon>
        <taxon>Ecdysozoa</taxon>
        <taxon>Arthropoda</taxon>
        <taxon>Hexapoda</taxon>
        <taxon>Insecta</taxon>
        <taxon>Pterygota</taxon>
        <taxon>Neoptera</taxon>
        <taxon>Endopterygota</taxon>
        <taxon>Coleoptera</taxon>
        <taxon>Polyphaga</taxon>
        <taxon>Cucujiformia</taxon>
        <taxon>Tenebrionidae</taxon>
        <taxon>Zophobas</taxon>
    </lineage>
</organism>
<evidence type="ECO:0000313" key="3">
    <source>
        <dbReference type="EMBL" id="KAJ3649522.1"/>
    </source>
</evidence>
<name>A0AA38MB68_9CUCU</name>
<sequence length="209" mass="22977">MYGLLALVSLSLLVTETLGHGMMLEPPNRSSLWRSDSSAPPNYTDNEVYCGGVDFQWNEMDGKCGLCGDPYSDPHPQDNENTGMYGQGKVVRQYSPGSVIDVQVYLSSNHLGNFVFSLCVLENPNAPEPSENCFQQLSLSNGEPQYNVTMGEVTINTKLKLPDGLTCERCVLRWHYNTANNWGTCDDGSYGLGCGPQENFRNCADVAIV</sequence>
<dbReference type="AlphaFoldDB" id="A0AA38MB68"/>
<feature type="signal peptide" evidence="1">
    <location>
        <begin position="1"/>
        <end position="19"/>
    </location>
</feature>
<proteinExistence type="predicted"/>
<accession>A0AA38MB68</accession>